<accession>A0ABS5VWT1</accession>
<dbReference type="Proteomes" id="UP000772618">
    <property type="component" value="Unassembled WGS sequence"/>
</dbReference>
<evidence type="ECO:0000256" key="1">
    <source>
        <dbReference type="ARBA" id="ARBA00008857"/>
    </source>
</evidence>
<dbReference type="InterPro" id="IPR035386">
    <property type="entry name" value="Arm-DNA-bind_5"/>
</dbReference>
<dbReference type="SUPFAM" id="SSF56349">
    <property type="entry name" value="DNA breaking-rejoining enzymes"/>
    <property type="match status" value="1"/>
</dbReference>
<evidence type="ECO:0000256" key="2">
    <source>
        <dbReference type="ARBA" id="ARBA00023125"/>
    </source>
</evidence>
<dbReference type="InterPro" id="IPR013762">
    <property type="entry name" value="Integrase-like_cat_sf"/>
</dbReference>
<proteinExistence type="inferred from homology"/>
<comment type="caution">
    <text evidence="5">The sequence shown here is derived from an EMBL/GenBank/DDBJ whole genome shotgun (WGS) entry which is preliminary data.</text>
</comment>
<keyword evidence="2" id="KW-0238">DNA-binding</keyword>
<dbReference type="Pfam" id="PF13102">
    <property type="entry name" value="Phage_int_SAM_5"/>
    <property type="match status" value="1"/>
</dbReference>
<sequence>MNKTISVHFRLKKRSGYVVGEKMPIYLRLTIDGDRTEFSTQREIDPTKWDSKRGRAIVTKREETRQLNSFLETMQAQIYEAQRELLNKGKEVTIKAVRNIMHGIEEEEIDPLKDKSLMLVYREHIKQITDLVGKEYAKGTLKRFKSAFNSLEEFMKHKKKDDIKLRELNYQFISEYEFFLKTVRNVEHNTAMGTIKKLKKIVRICVAHDWLDKDPFMNYKVKIRDTNRPYLLQDELDRIIALKFISDRLANVRDIFVFCCYTGLAYADVQKLKRVDIVIGHDGEKWIHTERVKTETSTRVPLLPQALKIMDSYKDHPQCVNQGKLLPVMSNQKMNEYLKEIADRCEINKKMTFHTARHTFATTVTLTNGVPIETVSKMLGHKTLRTTQQYAKILDQKVSEDMRALKVKLSR</sequence>
<protein>
    <submittedName>
        <fullName evidence="5">Site-specific integrase</fullName>
    </submittedName>
</protein>
<organism evidence="5 6">
    <name type="scientific">Chryseosolibacter indicus</name>
    <dbReference type="NCBI Taxonomy" id="2782351"/>
    <lineage>
        <taxon>Bacteria</taxon>
        <taxon>Pseudomonadati</taxon>
        <taxon>Bacteroidota</taxon>
        <taxon>Cytophagia</taxon>
        <taxon>Cytophagales</taxon>
        <taxon>Chryseotaleaceae</taxon>
        <taxon>Chryseosolibacter</taxon>
    </lineage>
</organism>
<dbReference type="Pfam" id="PF17293">
    <property type="entry name" value="Arm-DNA-bind_5"/>
    <property type="match status" value="1"/>
</dbReference>
<gene>
    <name evidence="5" type="ORF">KK060_18505</name>
</gene>
<evidence type="ECO:0000256" key="3">
    <source>
        <dbReference type="ARBA" id="ARBA00023172"/>
    </source>
</evidence>
<reference evidence="5 6" key="1">
    <citation type="submission" date="2021-05" db="EMBL/GenBank/DDBJ databases">
        <title>A Polyphasic approach of four new species of the genus Ohtaekwangia: Ohtaekwangia histidinii sp. nov., Ohtaekwangia cretensis sp. nov., Ohtaekwangia indiensis sp. nov., Ohtaekwangia reichenbachii sp. nov. from diverse environment.</title>
        <authorList>
            <person name="Octaviana S."/>
        </authorList>
    </citation>
    <scope>NUCLEOTIDE SEQUENCE [LARGE SCALE GENOMIC DNA]</scope>
    <source>
        <strain evidence="5 6">PWU20</strain>
    </source>
</reference>
<feature type="domain" description="Tyr recombinase" evidence="4">
    <location>
        <begin position="226"/>
        <end position="403"/>
    </location>
</feature>
<dbReference type="Gene3D" id="1.10.150.130">
    <property type="match status" value="1"/>
</dbReference>
<dbReference type="InterPro" id="IPR010998">
    <property type="entry name" value="Integrase_recombinase_N"/>
</dbReference>
<dbReference type="InterPro" id="IPR002104">
    <property type="entry name" value="Integrase_catalytic"/>
</dbReference>
<evidence type="ECO:0000313" key="5">
    <source>
        <dbReference type="EMBL" id="MBT1705292.1"/>
    </source>
</evidence>
<keyword evidence="3" id="KW-0233">DNA recombination</keyword>
<dbReference type="InterPro" id="IPR011010">
    <property type="entry name" value="DNA_brk_join_enz"/>
</dbReference>
<dbReference type="InterPro" id="IPR025269">
    <property type="entry name" value="SAM-like_dom"/>
</dbReference>
<dbReference type="Gene3D" id="1.10.443.10">
    <property type="entry name" value="Intergrase catalytic core"/>
    <property type="match status" value="1"/>
</dbReference>
<dbReference type="InterPro" id="IPR050090">
    <property type="entry name" value="Tyrosine_recombinase_XerCD"/>
</dbReference>
<dbReference type="PANTHER" id="PTHR30349:SF64">
    <property type="entry name" value="PROPHAGE INTEGRASE INTD-RELATED"/>
    <property type="match status" value="1"/>
</dbReference>
<evidence type="ECO:0000313" key="6">
    <source>
        <dbReference type="Proteomes" id="UP000772618"/>
    </source>
</evidence>
<comment type="similarity">
    <text evidence="1">Belongs to the 'phage' integrase family.</text>
</comment>
<evidence type="ECO:0000259" key="4">
    <source>
        <dbReference type="PROSITE" id="PS51898"/>
    </source>
</evidence>
<dbReference type="CDD" id="cd01185">
    <property type="entry name" value="INTN1_C_like"/>
    <property type="match status" value="1"/>
</dbReference>
<dbReference type="EMBL" id="JAHESD010000051">
    <property type="protein sequence ID" value="MBT1705292.1"/>
    <property type="molecule type" value="Genomic_DNA"/>
</dbReference>
<keyword evidence="6" id="KW-1185">Reference proteome</keyword>
<dbReference type="PROSITE" id="PS51898">
    <property type="entry name" value="TYR_RECOMBINASE"/>
    <property type="match status" value="1"/>
</dbReference>
<name>A0ABS5VWT1_9BACT</name>
<dbReference type="PANTHER" id="PTHR30349">
    <property type="entry name" value="PHAGE INTEGRASE-RELATED"/>
    <property type="match status" value="1"/>
</dbReference>
<dbReference type="Pfam" id="PF00589">
    <property type="entry name" value="Phage_integrase"/>
    <property type="match status" value="1"/>
</dbReference>
<dbReference type="RefSeq" id="WP_254155247.1">
    <property type="nucleotide sequence ID" value="NZ_JAHESD010000051.1"/>
</dbReference>